<keyword evidence="1" id="KW-0805">Transcription regulation</keyword>
<dbReference type="InterPro" id="IPR018356">
    <property type="entry name" value="Tscrpt_reg_HTH_DeoR_CS"/>
</dbReference>
<dbReference type="InterPro" id="IPR036390">
    <property type="entry name" value="WH_DNA-bd_sf"/>
</dbReference>
<dbReference type="PANTHER" id="PTHR30363:SF56">
    <property type="entry name" value="TRANSCRIPTIONAL REGULATOR, DEOR FAMILY"/>
    <property type="match status" value="1"/>
</dbReference>
<evidence type="ECO:0000256" key="2">
    <source>
        <dbReference type="ARBA" id="ARBA00023125"/>
    </source>
</evidence>
<dbReference type="InterPro" id="IPR037171">
    <property type="entry name" value="NagB/RpiA_transferase-like"/>
</dbReference>
<dbReference type="InterPro" id="IPR036388">
    <property type="entry name" value="WH-like_DNA-bd_sf"/>
</dbReference>
<dbReference type="Pfam" id="PF08220">
    <property type="entry name" value="HTH_DeoR"/>
    <property type="match status" value="1"/>
</dbReference>
<dbReference type="InterPro" id="IPR050313">
    <property type="entry name" value="Carb_Metab_HTH_regulators"/>
</dbReference>
<organism evidence="5 6">
    <name type="scientific">Carnobacterium divergens DSM 20623</name>
    <dbReference type="NCBI Taxonomy" id="1449336"/>
    <lineage>
        <taxon>Bacteria</taxon>
        <taxon>Bacillati</taxon>
        <taxon>Bacillota</taxon>
        <taxon>Bacilli</taxon>
        <taxon>Lactobacillales</taxon>
        <taxon>Carnobacteriaceae</taxon>
        <taxon>Carnobacterium</taxon>
    </lineage>
</organism>
<dbReference type="SMART" id="SM01134">
    <property type="entry name" value="DeoRC"/>
    <property type="match status" value="1"/>
</dbReference>
<name>A0A0R2HUY3_CARDV</name>
<dbReference type="InterPro" id="IPR014036">
    <property type="entry name" value="DeoR-like_C"/>
</dbReference>
<evidence type="ECO:0000256" key="3">
    <source>
        <dbReference type="ARBA" id="ARBA00023163"/>
    </source>
</evidence>
<evidence type="ECO:0000313" key="6">
    <source>
        <dbReference type="Proteomes" id="UP000051658"/>
    </source>
</evidence>
<proteinExistence type="predicted"/>
<keyword evidence="6" id="KW-1185">Reference proteome</keyword>
<dbReference type="PANTHER" id="PTHR30363">
    <property type="entry name" value="HTH-TYPE TRANSCRIPTIONAL REGULATOR SRLR-RELATED"/>
    <property type="match status" value="1"/>
</dbReference>
<dbReference type="PROSITE" id="PS51000">
    <property type="entry name" value="HTH_DEOR_2"/>
    <property type="match status" value="1"/>
</dbReference>
<dbReference type="SUPFAM" id="SSF46785">
    <property type="entry name" value="Winged helix' DNA-binding domain"/>
    <property type="match status" value="1"/>
</dbReference>
<dbReference type="GeneID" id="89588699"/>
<protein>
    <submittedName>
        <fullName evidence="5">Transcriptional regulator, DeoR family protein</fullName>
    </submittedName>
</protein>
<reference evidence="5 6" key="1">
    <citation type="journal article" date="2015" name="Genome Announc.">
        <title>Expanding the biotechnology potential of lactobacilli through comparative genomics of 213 strains and associated genera.</title>
        <authorList>
            <person name="Sun Z."/>
            <person name="Harris H.M."/>
            <person name="McCann A."/>
            <person name="Guo C."/>
            <person name="Argimon S."/>
            <person name="Zhang W."/>
            <person name="Yang X."/>
            <person name="Jeffery I.B."/>
            <person name="Cooney J.C."/>
            <person name="Kagawa T.F."/>
            <person name="Liu W."/>
            <person name="Song Y."/>
            <person name="Salvetti E."/>
            <person name="Wrobel A."/>
            <person name="Rasinkangas P."/>
            <person name="Parkhill J."/>
            <person name="Rea M.C."/>
            <person name="O'Sullivan O."/>
            <person name="Ritari J."/>
            <person name="Douillard F.P."/>
            <person name="Paul Ross R."/>
            <person name="Yang R."/>
            <person name="Briner A.E."/>
            <person name="Felis G.E."/>
            <person name="de Vos W.M."/>
            <person name="Barrangou R."/>
            <person name="Klaenhammer T.R."/>
            <person name="Caufield P.W."/>
            <person name="Cui Y."/>
            <person name="Zhang H."/>
            <person name="O'Toole P.W."/>
        </authorList>
    </citation>
    <scope>NUCLEOTIDE SEQUENCE [LARGE SCALE GENOMIC DNA]</scope>
    <source>
        <strain evidence="5 6">DSM 20623</strain>
    </source>
</reference>
<dbReference type="SUPFAM" id="SSF100950">
    <property type="entry name" value="NagB/RpiA/CoA transferase-like"/>
    <property type="match status" value="1"/>
</dbReference>
<accession>A0A0R2HUY3</accession>
<gene>
    <name evidence="5" type="ORF">IV74_GL001350</name>
</gene>
<dbReference type="EMBL" id="JQBS01000032">
    <property type="protein sequence ID" value="KRN56238.1"/>
    <property type="molecule type" value="Genomic_DNA"/>
</dbReference>
<evidence type="ECO:0000259" key="4">
    <source>
        <dbReference type="PROSITE" id="PS51000"/>
    </source>
</evidence>
<dbReference type="Proteomes" id="UP000051658">
    <property type="component" value="Unassembled WGS sequence"/>
</dbReference>
<keyword evidence="3" id="KW-0804">Transcription</keyword>
<dbReference type="SMART" id="SM00420">
    <property type="entry name" value="HTH_DEOR"/>
    <property type="match status" value="1"/>
</dbReference>
<dbReference type="Pfam" id="PF00455">
    <property type="entry name" value="DeoRC"/>
    <property type="match status" value="1"/>
</dbReference>
<dbReference type="InterPro" id="IPR001034">
    <property type="entry name" value="DeoR_HTH"/>
</dbReference>
<evidence type="ECO:0000256" key="1">
    <source>
        <dbReference type="ARBA" id="ARBA00023015"/>
    </source>
</evidence>
<dbReference type="Gene3D" id="1.10.10.10">
    <property type="entry name" value="Winged helix-like DNA-binding domain superfamily/Winged helix DNA-binding domain"/>
    <property type="match status" value="1"/>
</dbReference>
<dbReference type="eggNOG" id="COG1349">
    <property type="taxonomic scope" value="Bacteria"/>
</dbReference>
<feature type="domain" description="HTH deoR-type" evidence="4">
    <location>
        <begin position="3"/>
        <end position="58"/>
    </location>
</feature>
<evidence type="ECO:0000313" key="5">
    <source>
        <dbReference type="EMBL" id="KRN56238.1"/>
    </source>
</evidence>
<sequence>MLTEERHALILKRLVDHGVIKSQDLMTELSCSESTIRRDLALLEETGELIRIHGGAKRNFHLDEEQDMNEKTFKNVQEKNLIAQLAASLVKEKDTIYIDAGSTTLAMIPFLTQKGITVVTNGVQHASLLADHKINTILIGGNLKNSTKAIVGSTSLAEIERYQFSKTFLGMNGVHPDFGFTTPDPEEAALKAAALKKGFDIYVLLDETKFDKVNFTKVAEIDQATIVTQKLDQQKYPTYFEKTTILEVRI</sequence>
<dbReference type="GO" id="GO:0003677">
    <property type="term" value="F:DNA binding"/>
    <property type="evidence" value="ECO:0007669"/>
    <property type="project" value="UniProtKB-KW"/>
</dbReference>
<dbReference type="PROSITE" id="PS00894">
    <property type="entry name" value="HTH_DEOR_1"/>
    <property type="match status" value="1"/>
</dbReference>
<dbReference type="Gene3D" id="3.40.50.1360">
    <property type="match status" value="1"/>
</dbReference>
<comment type="caution">
    <text evidence="5">The sequence shown here is derived from an EMBL/GenBank/DDBJ whole genome shotgun (WGS) entry which is preliminary data.</text>
</comment>
<dbReference type="AlphaFoldDB" id="A0A0R2HUY3"/>
<dbReference type="GO" id="GO:0003700">
    <property type="term" value="F:DNA-binding transcription factor activity"/>
    <property type="evidence" value="ECO:0007669"/>
    <property type="project" value="InterPro"/>
</dbReference>
<dbReference type="PRINTS" id="PR00037">
    <property type="entry name" value="HTHLACR"/>
</dbReference>
<keyword evidence="2" id="KW-0238">DNA-binding</keyword>
<dbReference type="PATRIC" id="fig|1449336.4.peg.1380"/>
<dbReference type="RefSeq" id="WP_034570136.1">
    <property type="nucleotide sequence ID" value="NZ_JQBS01000032.1"/>
</dbReference>